<proteinExistence type="inferred from homology"/>
<accession>A0ABT0B098</accession>
<dbReference type="InterPro" id="IPR011014">
    <property type="entry name" value="MscS_channel_TM-2"/>
</dbReference>
<dbReference type="InterPro" id="IPR011066">
    <property type="entry name" value="MscS_channel_C_sf"/>
</dbReference>
<evidence type="ECO:0000259" key="9">
    <source>
        <dbReference type="Pfam" id="PF00924"/>
    </source>
</evidence>
<dbReference type="Gene3D" id="3.30.70.100">
    <property type="match status" value="1"/>
</dbReference>
<protein>
    <submittedName>
        <fullName evidence="10">Mechanosensitive ion channel family protein</fullName>
    </submittedName>
</protein>
<evidence type="ECO:0000256" key="1">
    <source>
        <dbReference type="ARBA" id="ARBA00004651"/>
    </source>
</evidence>
<dbReference type="EMBL" id="JALHLE010000008">
    <property type="protein sequence ID" value="MCJ2178374.1"/>
    <property type="molecule type" value="Genomic_DNA"/>
</dbReference>
<keyword evidence="5 8" id="KW-1133">Transmembrane helix</keyword>
<dbReference type="SUPFAM" id="SSF82861">
    <property type="entry name" value="Mechanosensitive channel protein MscS (YggB), transmembrane region"/>
    <property type="match status" value="1"/>
</dbReference>
<evidence type="ECO:0000256" key="5">
    <source>
        <dbReference type="ARBA" id="ARBA00022989"/>
    </source>
</evidence>
<evidence type="ECO:0000313" key="10">
    <source>
        <dbReference type="EMBL" id="MCJ2178374.1"/>
    </source>
</evidence>
<name>A0ABT0B098_9SPHN</name>
<dbReference type="PANTHER" id="PTHR30566:SF5">
    <property type="entry name" value="MECHANOSENSITIVE ION CHANNEL PROTEIN 1, MITOCHONDRIAL-RELATED"/>
    <property type="match status" value="1"/>
</dbReference>
<keyword evidence="11" id="KW-1185">Reference proteome</keyword>
<dbReference type="InterPro" id="IPR010920">
    <property type="entry name" value="LSM_dom_sf"/>
</dbReference>
<reference evidence="10" key="1">
    <citation type="submission" date="2022-03" db="EMBL/GenBank/DDBJ databases">
        <title>Identification of a novel bacterium isolated from mangrove sediments.</title>
        <authorList>
            <person name="Pan X."/>
        </authorList>
    </citation>
    <scope>NUCLEOTIDE SEQUENCE</scope>
    <source>
        <strain evidence="10">B2580</strain>
    </source>
</reference>
<keyword evidence="6 8" id="KW-0472">Membrane</keyword>
<dbReference type="Gene3D" id="2.30.30.60">
    <property type="match status" value="1"/>
</dbReference>
<evidence type="ECO:0000256" key="8">
    <source>
        <dbReference type="SAM" id="Phobius"/>
    </source>
</evidence>
<evidence type="ECO:0000256" key="2">
    <source>
        <dbReference type="ARBA" id="ARBA00008017"/>
    </source>
</evidence>
<feature type="transmembrane region" description="Helical" evidence="8">
    <location>
        <begin position="221"/>
        <end position="244"/>
    </location>
</feature>
<comment type="similarity">
    <text evidence="2">Belongs to the MscS (TC 1.A.23) family.</text>
</comment>
<dbReference type="Pfam" id="PF00924">
    <property type="entry name" value="MS_channel_2nd"/>
    <property type="match status" value="1"/>
</dbReference>
<comment type="caution">
    <text evidence="10">The sequence shown here is derived from an EMBL/GenBank/DDBJ whole genome shotgun (WGS) entry which is preliminary data.</text>
</comment>
<gene>
    <name evidence="10" type="ORF">MTR64_07345</name>
</gene>
<dbReference type="SUPFAM" id="SSF82689">
    <property type="entry name" value="Mechanosensitive channel protein MscS (YggB), C-terminal domain"/>
    <property type="match status" value="1"/>
</dbReference>
<comment type="subcellular location">
    <subcellularLocation>
        <location evidence="1">Cell membrane</location>
        <topology evidence="1">Multi-pass membrane protein</topology>
    </subcellularLocation>
</comment>
<dbReference type="PANTHER" id="PTHR30566">
    <property type="entry name" value="YNAI-RELATED MECHANOSENSITIVE ION CHANNEL"/>
    <property type="match status" value="1"/>
</dbReference>
<dbReference type="SUPFAM" id="SSF50182">
    <property type="entry name" value="Sm-like ribonucleoproteins"/>
    <property type="match status" value="1"/>
</dbReference>
<feature type="transmembrane region" description="Helical" evidence="8">
    <location>
        <begin position="265"/>
        <end position="283"/>
    </location>
</feature>
<keyword evidence="3" id="KW-1003">Cell membrane</keyword>
<dbReference type="RefSeq" id="WP_243992374.1">
    <property type="nucleotide sequence ID" value="NZ_JALHLE010000008.1"/>
</dbReference>
<keyword evidence="4 8" id="KW-0812">Transmembrane</keyword>
<dbReference type="InterPro" id="IPR023408">
    <property type="entry name" value="MscS_beta-dom_sf"/>
</dbReference>
<evidence type="ECO:0000313" key="11">
    <source>
        <dbReference type="Proteomes" id="UP001162880"/>
    </source>
</evidence>
<feature type="transmembrane region" description="Helical" evidence="8">
    <location>
        <begin position="141"/>
        <end position="162"/>
    </location>
</feature>
<feature type="domain" description="Mechanosensitive ion channel MscS" evidence="9">
    <location>
        <begin position="306"/>
        <end position="371"/>
    </location>
</feature>
<dbReference type="Proteomes" id="UP001162880">
    <property type="component" value="Unassembled WGS sequence"/>
</dbReference>
<organism evidence="10 11">
    <name type="scientific">Novosphingobium album</name>
    <name type="common">ex Hu et al. 2023</name>
    <dbReference type="NCBI Taxonomy" id="2930093"/>
    <lineage>
        <taxon>Bacteria</taxon>
        <taxon>Pseudomonadati</taxon>
        <taxon>Pseudomonadota</taxon>
        <taxon>Alphaproteobacteria</taxon>
        <taxon>Sphingomonadales</taxon>
        <taxon>Sphingomonadaceae</taxon>
        <taxon>Novosphingobium</taxon>
    </lineage>
</organism>
<evidence type="ECO:0000256" key="4">
    <source>
        <dbReference type="ARBA" id="ARBA00022692"/>
    </source>
</evidence>
<evidence type="ECO:0000256" key="7">
    <source>
        <dbReference type="SAM" id="MobiDB-lite"/>
    </source>
</evidence>
<sequence length="498" mass="53983">MQIGLLDALAKRDLAHLTRYLDVKDPTSKASLRKARTFSEVLDSQGTMLPRIDLSLRPEGNLDDGLPPDEETIGSYEQDGEIIPVLARRVTHDDETPLWLISADTLAQLPDLPEAPASEMATADLEEDHSLMLFGAPLKSWALLAGLGLTLFSVIVLVFRALCSRIGLRRGDIERHPVSDIIFAIVPPGALMLVYGAMSQLAVPLGAGLVERTAIARYSGIFVWAAATWLGWRLIGVMGDLAAWRFRRAGRVQWIGASNFLMRTLRLAMVMLGAAALLATFGIDVTAGLAALGVGGLALALGSKTAVADLVGSIVILADKPVRIGDKCKVGGRIGDVVDIGMRSTRIRTMERSILSIPNSALADKEIENLTLRDHFHVEQMFGISFDANARTIKKVLDTARAVLEADPDYVPSTCPVRFRGFGEDCFRFQIRANLQCLSHDDGYLRQERLLLELLKQLEAAGITIALPARRLELAPGPVSGPSDSWESPGAHMGTNPD</sequence>
<evidence type="ECO:0000256" key="6">
    <source>
        <dbReference type="ARBA" id="ARBA00023136"/>
    </source>
</evidence>
<dbReference type="Gene3D" id="1.10.287.1260">
    <property type="match status" value="1"/>
</dbReference>
<feature type="region of interest" description="Disordered" evidence="7">
    <location>
        <begin position="476"/>
        <end position="498"/>
    </location>
</feature>
<evidence type="ECO:0000256" key="3">
    <source>
        <dbReference type="ARBA" id="ARBA00022475"/>
    </source>
</evidence>
<dbReference type="InterPro" id="IPR006685">
    <property type="entry name" value="MscS_channel_2nd"/>
</dbReference>
<feature type="transmembrane region" description="Helical" evidence="8">
    <location>
        <begin position="182"/>
        <end position="201"/>
    </location>
</feature>